<evidence type="ECO:0000313" key="3">
    <source>
        <dbReference type="EMBL" id="GFG63622.1"/>
    </source>
</evidence>
<evidence type="ECO:0000256" key="1">
    <source>
        <dbReference type="SAM" id="MobiDB-lite"/>
    </source>
</evidence>
<dbReference type="EMBL" id="CP065047">
    <property type="protein sequence ID" value="QPI38562.1"/>
    <property type="molecule type" value="Genomic_DNA"/>
</dbReference>
<accession>A0AAX1JDU5</accession>
<dbReference type="RefSeq" id="WP_085072667.1">
    <property type="nucleotide sequence ID" value="NZ_BLKU01000002.1"/>
</dbReference>
<feature type="signal peptide" evidence="2">
    <location>
        <begin position="1"/>
        <end position="27"/>
    </location>
</feature>
<dbReference type="Proteomes" id="UP000465306">
    <property type="component" value="Unassembled WGS sequence"/>
</dbReference>
<keyword evidence="2" id="KW-0732">Signal</keyword>
<dbReference type="AlphaFoldDB" id="A0AAX1JDU5"/>
<proteinExistence type="predicted"/>
<evidence type="ECO:0000313" key="6">
    <source>
        <dbReference type="Proteomes" id="UP000663583"/>
    </source>
</evidence>
<feature type="compositionally biased region" description="Low complexity" evidence="1">
    <location>
        <begin position="37"/>
        <end position="50"/>
    </location>
</feature>
<reference evidence="3 5" key="1">
    <citation type="journal article" date="2019" name="Emerg. Microbes Infect.">
        <title>Comprehensive subspecies identification of 175 nontuberculous mycobacteria species based on 7547 genomic profiles.</title>
        <authorList>
            <person name="Matsumoto Y."/>
            <person name="Kinjo T."/>
            <person name="Motooka D."/>
            <person name="Nabeya D."/>
            <person name="Jung N."/>
            <person name="Uechi K."/>
            <person name="Horii T."/>
            <person name="Iida T."/>
            <person name="Fujita J."/>
            <person name="Nakamura S."/>
        </authorList>
    </citation>
    <scope>NUCLEOTIDE SEQUENCE [LARGE SCALE GENOMIC DNA]</scope>
    <source>
        <strain evidence="3 5">JCM 13573</strain>
    </source>
</reference>
<sequence length="359" mass="37833">MPSSGISKVFVALCAAAMVCTSCHSGATSKQGSTTSAKPSAGPTGAAPGALFEVTEPFSGNVSGSPVAQRSSAITQELGNLGGWGNNNTFQIDFSIPVFYADSHTPRMQVVGAEEYCFGGPDCDRVPARMPVPANAYIEGSSDLTCDPSGNTEGQGDCHLLVVERDEHKLYEIYQGTKKGDSIAAVGFFVWDLEKQYPATLRGDQCTSADAAGFPIAAMLPTADEVAAGAVNHPLRFILPNSHMKEGVYVRPATHAGGPQSTDPNAPPYGARFRLKADFDESKFSASEKVIIKALKTYGMLLADGGEIPLTFADDRTSTAKWSNLGISAGSFSNIGVDQFEVVDLGPDINLTYDCVRNP</sequence>
<feature type="region of interest" description="Disordered" evidence="1">
    <location>
        <begin position="29"/>
        <end position="50"/>
    </location>
</feature>
<evidence type="ECO:0000256" key="2">
    <source>
        <dbReference type="SAM" id="SignalP"/>
    </source>
</evidence>
<organism evidence="4 6">
    <name type="scientific">Mycobacterium kubicae</name>
    <dbReference type="NCBI Taxonomy" id="120959"/>
    <lineage>
        <taxon>Bacteria</taxon>
        <taxon>Bacillati</taxon>
        <taxon>Actinomycetota</taxon>
        <taxon>Actinomycetes</taxon>
        <taxon>Mycobacteriales</taxon>
        <taxon>Mycobacteriaceae</taxon>
        <taxon>Mycobacterium</taxon>
        <taxon>Mycobacterium simiae complex</taxon>
    </lineage>
</organism>
<dbReference type="Proteomes" id="UP000663583">
    <property type="component" value="Chromosome"/>
</dbReference>
<feature type="chain" id="PRO_5043612108" evidence="2">
    <location>
        <begin position="28"/>
        <end position="359"/>
    </location>
</feature>
<gene>
    <name evidence="4" type="ORF">I2456_03195</name>
    <name evidence="3" type="ORF">MKUB_11120</name>
</gene>
<name>A0AAX1JDU5_9MYCO</name>
<protein>
    <submittedName>
        <fullName evidence="4">Uncharacterized protein</fullName>
    </submittedName>
</protein>
<reference evidence="4" key="3">
    <citation type="submission" date="2020-11" db="EMBL/GenBank/DDBJ databases">
        <title>Intraspecies plasmid and genomic variation of Mycobacterium kubicae revealed by the complete genome sequences of two clinical isolates.</title>
        <authorList>
            <person name="Hendrix J.R."/>
            <person name="Epperson L.E."/>
            <person name="Honda J.R."/>
            <person name="Strong M."/>
        </authorList>
    </citation>
    <scope>NUCLEOTIDE SEQUENCE</scope>
    <source>
        <strain evidence="4">JCM 13573</strain>
    </source>
</reference>
<reference evidence="3" key="2">
    <citation type="submission" date="2020-02" db="EMBL/GenBank/DDBJ databases">
        <authorList>
            <person name="Matsumoto Y."/>
            <person name="Kinjo T."/>
            <person name="Motooka D."/>
            <person name="Nabeya D."/>
            <person name="Jung N."/>
            <person name="Uechi K."/>
            <person name="Horii T."/>
            <person name="Iida T."/>
            <person name="Fujita J."/>
            <person name="Nakamura S."/>
        </authorList>
    </citation>
    <scope>NUCLEOTIDE SEQUENCE</scope>
    <source>
        <strain evidence="3">JCM 13573</strain>
    </source>
</reference>
<dbReference type="EMBL" id="BLKU01000002">
    <property type="protein sequence ID" value="GFG63622.1"/>
    <property type="molecule type" value="Genomic_DNA"/>
</dbReference>
<evidence type="ECO:0000313" key="4">
    <source>
        <dbReference type="EMBL" id="QPI38562.1"/>
    </source>
</evidence>
<dbReference type="KEGG" id="mku:I2456_03195"/>
<evidence type="ECO:0000313" key="5">
    <source>
        <dbReference type="Proteomes" id="UP000465306"/>
    </source>
</evidence>
<keyword evidence="5" id="KW-1185">Reference proteome</keyword>